<sequence length="57" mass="5825">MGSWLGQVSDWRGPFWVLAVLSACAAAVVGRFIPTSSGGNRPPYGPSSLRCVSAGSG</sequence>
<dbReference type="RefSeq" id="WP_181868098.1">
    <property type="nucleotide sequence ID" value="NZ_JACEQY010000072.1"/>
</dbReference>
<dbReference type="Gene3D" id="1.20.1720.10">
    <property type="entry name" value="Multidrug resistance protein D"/>
    <property type="match status" value="1"/>
</dbReference>
<reference evidence="3 4" key="1">
    <citation type="submission" date="2020-07" db="EMBL/GenBank/DDBJ databases">
        <title>Streptomyces isolated from Indian soil.</title>
        <authorList>
            <person name="Mandal S."/>
            <person name="Maiti P.K."/>
        </authorList>
    </citation>
    <scope>NUCLEOTIDE SEQUENCE [LARGE SCALE GENOMIC DNA]</scope>
    <source>
        <strain evidence="3 4">PSKA54</strain>
    </source>
</reference>
<proteinExistence type="predicted"/>
<dbReference type="AlphaFoldDB" id="A0A7W2D8K2"/>
<keyword evidence="2" id="KW-1133">Transmembrane helix</keyword>
<keyword evidence="2" id="KW-0472">Membrane</keyword>
<organism evidence="3 4">
    <name type="scientific">Streptomyces himalayensis subsp. aureolus</name>
    <dbReference type="NCBI Taxonomy" id="2758039"/>
    <lineage>
        <taxon>Bacteria</taxon>
        <taxon>Bacillati</taxon>
        <taxon>Actinomycetota</taxon>
        <taxon>Actinomycetes</taxon>
        <taxon>Kitasatosporales</taxon>
        <taxon>Streptomycetaceae</taxon>
        <taxon>Streptomyces</taxon>
        <taxon>Streptomyces himalayensis</taxon>
    </lineage>
</organism>
<feature type="transmembrane region" description="Helical" evidence="2">
    <location>
        <begin position="15"/>
        <end position="33"/>
    </location>
</feature>
<protein>
    <recommendedName>
        <fullName evidence="5">MFS transporter</fullName>
    </recommendedName>
</protein>
<gene>
    <name evidence="3" type="ORF">H1V43_36645</name>
</gene>
<feature type="region of interest" description="Disordered" evidence="1">
    <location>
        <begin position="35"/>
        <end position="57"/>
    </location>
</feature>
<evidence type="ECO:0000256" key="2">
    <source>
        <dbReference type="SAM" id="Phobius"/>
    </source>
</evidence>
<evidence type="ECO:0000313" key="3">
    <source>
        <dbReference type="EMBL" id="MBA4866733.1"/>
    </source>
</evidence>
<evidence type="ECO:0000256" key="1">
    <source>
        <dbReference type="SAM" id="MobiDB-lite"/>
    </source>
</evidence>
<comment type="caution">
    <text evidence="3">The sequence shown here is derived from an EMBL/GenBank/DDBJ whole genome shotgun (WGS) entry which is preliminary data.</text>
</comment>
<keyword evidence="2" id="KW-0812">Transmembrane</keyword>
<dbReference type="SUPFAM" id="SSF103473">
    <property type="entry name" value="MFS general substrate transporter"/>
    <property type="match status" value="1"/>
</dbReference>
<evidence type="ECO:0000313" key="4">
    <source>
        <dbReference type="Proteomes" id="UP000586976"/>
    </source>
</evidence>
<dbReference type="EMBL" id="JACEQY010000072">
    <property type="protein sequence ID" value="MBA4866733.1"/>
    <property type="molecule type" value="Genomic_DNA"/>
</dbReference>
<keyword evidence="4" id="KW-1185">Reference proteome</keyword>
<dbReference type="Proteomes" id="UP000586976">
    <property type="component" value="Unassembled WGS sequence"/>
</dbReference>
<accession>A0A7W2D8K2</accession>
<dbReference type="InterPro" id="IPR036259">
    <property type="entry name" value="MFS_trans_sf"/>
</dbReference>
<name>A0A7W2D8K2_9ACTN</name>
<evidence type="ECO:0008006" key="5">
    <source>
        <dbReference type="Google" id="ProtNLM"/>
    </source>
</evidence>